<protein>
    <submittedName>
        <fullName evidence="1">Expressed conserved protein</fullName>
    </submittedName>
</protein>
<reference evidence="1" key="2">
    <citation type="submission" date="2015-11" db="EMBL/GenBank/DDBJ databases">
        <authorList>
            <person name="Zhang Y."/>
            <person name="Guo Z."/>
        </authorList>
    </citation>
    <scope>NUCLEOTIDE SEQUENCE</scope>
</reference>
<reference evidence="1" key="1">
    <citation type="journal article" date="2013" name="Nature">
        <title>The genomes of four tapeworm species reveal adaptations to parasitism.</title>
        <authorList>
            <person name="Tsai I.J."/>
            <person name="Zarowiecki M."/>
            <person name="Holroyd N."/>
            <person name="Garciarrubio A."/>
            <person name="Sanchez-Flores A."/>
            <person name="Brooks K.L."/>
            <person name="Tracey A."/>
            <person name="Bobes R.J."/>
            <person name="Fragoso G."/>
            <person name="Sciutto E."/>
            <person name="Aslett M."/>
            <person name="Beasley H."/>
            <person name="Bennett H.M."/>
            <person name="Cai J."/>
            <person name="Camicia F."/>
            <person name="Clark R."/>
            <person name="Cucher M."/>
            <person name="De Silva N."/>
            <person name="Day T.A."/>
            <person name="Deplazes P."/>
            <person name="Estrada K."/>
            <person name="Fernandez C."/>
            <person name="Holland P.W."/>
            <person name="Hou J."/>
            <person name="Hu S."/>
            <person name="Huckvale T."/>
            <person name="Hung S.S."/>
            <person name="Kamenetzky L."/>
            <person name="Keane J.A."/>
            <person name="Kiss F."/>
            <person name="Koziol U."/>
            <person name="Lambert O."/>
            <person name="Liu K."/>
            <person name="Luo X."/>
            <person name="Luo Y."/>
            <person name="Macchiaroli N."/>
            <person name="Nichol S."/>
            <person name="Paps J."/>
            <person name="Parkinson J."/>
            <person name="Pouchkina-Stantcheva N."/>
            <person name="Riddiford N."/>
            <person name="Rosenzvit M."/>
            <person name="Salinas G."/>
            <person name="Wasmuth J.D."/>
            <person name="Zamanian M."/>
            <person name="Zheng Y."/>
            <person name="Cai X."/>
            <person name="Soberon X."/>
            <person name="Olson P.D."/>
            <person name="Laclette J.P."/>
            <person name="Brehm K."/>
            <person name="Berriman M."/>
            <person name="Garciarrubio A."/>
            <person name="Bobes R.J."/>
            <person name="Fragoso G."/>
            <person name="Sanchez-Flores A."/>
            <person name="Estrada K."/>
            <person name="Cevallos M.A."/>
            <person name="Morett E."/>
            <person name="Gonzalez V."/>
            <person name="Portillo T."/>
            <person name="Ochoa-Leyva A."/>
            <person name="Jose M.V."/>
            <person name="Sciutto E."/>
            <person name="Landa A."/>
            <person name="Jimenez L."/>
            <person name="Valdes V."/>
            <person name="Carrero J.C."/>
            <person name="Larralde C."/>
            <person name="Morales-Montor J."/>
            <person name="Limon-Lason J."/>
            <person name="Soberon X."/>
            <person name="Laclette J.P."/>
        </authorList>
    </citation>
    <scope>NUCLEOTIDE SEQUENCE [LARGE SCALE GENOMIC DNA]</scope>
</reference>
<keyword evidence="2" id="KW-1185">Reference proteome</keyword>
<proteinExistence type="predicted"/>
<evidence type="ECO:0000313" key="2">
    <source>
        <dbReference type="Proteomes" id="UP000017246"/>
    </source>
</evidence>
<dbReference type="EMBL" id="LN902845">
    <property type="protein sequence ID" value="CUT98998.1"/>
    <property type="molecule type" value="Genomic_DNA"/>
</dbReference>
<name>A0A068Y5Y2_ECHMU</name>
<organism evidence="1 2">
    <name type="scientific">Echinococcus multilocularis</name>
    <name type="common">Fox tapeworm</name>
    <dbReference type="NCBI Taxonomy" id="6211"/>
    <lineage>
        <taxon>Eukaryota</taxon>
        <taxon>Metazoa</taxon>
        <taxon>Spiralia</taxon>
        <taxon>Lophotrochozoa</taxon>
        <taxon>Platyhelminthes</taxon>
        <taxon>Cestoda</taxon>
        <taxon>Eucestoda</taxon>
        <taxon>Cyclophyllidea</taxon>
        <taxon>Taeniidae</taxon>
        <taxon>Echinococcus</taxon>
    </lineage>
</organism>
<accession>A0A068Y5Y2</accession>
<sequence length="113" mass="13049">MDEPTNCSDHFELFKSDIETRSSELMQHLESSRNTFWENLHACREYVIERINFLFSELELQALNEQKVIDDKAQELGIDIMNTFERIGACVSTIDACKQSLKNLSFDARVAKG</sequence>
<dbReference type="OrthoDB" id="6224839at2759"/>
<evidence type="ECO:0000313" key="1">
    <source>
        <dbReference type="EMBL" id="CUT98998.1"/>
    </source>
</evidence>
<dbReference type="OMA" id="HACREYV"/>
<dbReference type="AlphaFoldDB" id="A0A068Y5Y2"/>
<dbReference type="Proteomes" id="UP000017246">
    <property type="component" value="Unassembled WGS sequence"/>
</dbReference>